<feature type="compositionally biased region" description="Polar residues" evidence="1">
    <location>
        <begin position="134"/>
        <end position="146"/>
    </location>
</feature>
<evidence type="ECO:0000256" key="1">
    <source>
        <dbReference type="SAM" id="MobiDB-lite"/>
    </source>
</evidence>
<dbReference type="Pfam" id="PF13598">
    <property type="entry name" value="DUF4139"/>
    <property type="match status" value="1"/>
</dbReference>
<comment type="caution">
    <text evidence="3">The sequence shown here is derived from an EMBL/GenBank/DDBJ whole genome shotgun (WGS) entry which is preliminary data.</text>
</comment>
<organism evidence="3 4">
    <name type="scientific">Cichlidogyrus casuarinus</name>
    <dbReference type="NCBI Taxonomy" id="1844966"/>
    <lineage>
        <taxon>Eukaryota</taxon>
        <taxon>Metazoa</taxon>
        <taxon>Spiralia</taxon>
        <taxon>Lophotrochozoa</taxon>
        <taxon>Platyhelminthes</taxon>
        <taxon>Monogenea</taxon>
        <taxon>Monopisthocotylea</taxon>
        <taxon>Dactylogyridea</taxon>
        <taxon>Ancyrocephalidae</taxon>
        <taxon>Cichlidogyrus</taxon>
    </lineage>
</organism>
<feature type="region of interest" description="Disordered" evidence="1">
    <location>
        <begin position="133"/>
        <end position="152"/>
    </location>
</feature>
<accession>A0ABD2QLX4</accession>
<feature type="domain" description="DUF4139" evidence="2">
    <location>
        <begin position="145"/>
        <end position="310"/>
    </location>
</feature>
<dbReference type="Proteomes" id="UP001626550">
    <property type="component" value="Unassembled WGS sequence"/>
</dbReference>
<sequence>MRVRLYIGVESDSVLCRPELLAINNSFWLDVGKDNSFSDFSPRLSGIPPFGYSFDLAPMSGSTTLTRGGKGLDSGFGSSSSPKQTLKGAYATDSVMVQSMTASMLMPRLTTGDDLSPCPTLRSKPIDSRYNLPPFSQHNPASSSPAVGSMPPCTPTSAHLTFEVQRPPVAIRGDGEASRVTFGIHELRATLEYVAIPKKIQKAFVKATALNDTGTTLLGGVANVYIDNSYIGKTELAPTMMNDTLQCNLGSDPSIKFSHKPLYRDRPSSSGKHMSVSFKQLFSIHNQSNRTIKLLVLDQLPVSGEEKLKVC</sequence>
<dbReference type="InterPro" id="IPR037291">
    <property type="entry name" value="DUF4139"/>
</dbReference>
<dbReference type="PANTHER" id="PTHR31005">
    <property type="entry name" value="DUF4139 DOMAIN-CONTAINING PROTEIN"/>
    <property type="match status" value="1"/>
</dbReference>
<dbReference type="EMBL" id="JBJKFK010000046">
    <property type="protein sequence ID" value="KAL3320529.1"/>
    <property type="molecule type" value="Genomic_DNA"/>
</dbReference>
<protein>
    <recommendedName>
        <fullName evidence="2">DUF4139 domain-containing protein</fullName>
    </recommendedName>
</protein>
<evidence type="ECO:0000313" key="4">
    <source>
        <dbReference type="Proteomes" id="UP001626550"/>
    </source>
</evidence>
<evidence type="ECO:0000313" key="3">
    <source>
        <dbReference type="EMBL" id="KAL3320529.1"/>
    </source>
</evidence>
<keyword evidence="4" id="KW-1185">Reference proteome</keyword>
<evidence type="ECO:0000259" key="2">
    <source>
        <dbReference type="Pfam" id="PF13598"/>
    </source>
</evidence>
<dbReference type="PANTHER" id="PTHR31005:SF8">
    <property type="entry name" value="DUF4139 DOMAIN-CONTAINING PROTEIN"/>
    <property type="match status" value="1"/>
</dbReference>
<reference evidence="3 4" key="1">
    <citation type="submission" date="2024-11" db="EMBL/GenBank/DDBJ databases">
        <title>Adaptive evolution of stress response genes in parasites aligns with host niche diversity.</title>
        <authorList>
            <person name="Hahn C."/>
            <person name="Resl P."/>
        </authorList>
    </citation>
    <scope>NUCLEOTIDE SEQUENCE [LARGE SCALE GENOMIC DNA]</scope>
    <source>
        <strain evidence="3">EGGRZ-B1_66</strain>
        <tissue evidence="3">Body</tissue>
    </source>
</reference>
<gene>
    <name evidence="3" type="ORF">Ciccas_000793</name>
</gene>
<dbReference type="AlphaFoldDB" id="A0ABD2QLX4"/>
<proteinExistence type="predicted"/>
<dbReference type="InterPro" id="IPR011935">
    <property type="entry name" value="CHP02231"/>
</dbReference>
<name>A0ABD2QLX4_9PLAT</name>